<keyword evidence="1" id="KW-0812">Transmembrane</keyword>
<gene>
    <name evidence="2" type="ORF">MFLO_01860</name>
</gene>
<sequence length="112" mass="12711">MEKKSQVKWITDTAVFLVIGFVIGIILKNIAWVIFMMVLGIFSFLALGYVNKKRKNIFYDTKRKAWLTDIGIFITVFVIGSIVLKGFSWLALVAGGLAFALSSYQRILKKEE</sequence>
<dbReference type="Proteomes" id="UP000019249">
    <property type="component" value="Unassembled WGS sequence"/>
</dbReference>
<name>A0ABP3B1V5_9LIST</name>
<evidence type="ECO:0000313" key="2">
    <source>
        <dbReference type="EMBL" id="EUJ33924.1"/>
    </source>
</evidence>
<keyword evidence="1" id="KW-1133">Transmembrane helix</keyword>
<keyword evidence="3" id="KW-1185">Reference proteome</keyword>
<comment type="caution">
    <text evidence="2">The sequence shown here is derived from an EMBL/GenBank/DDBJ whole genome shotgun (WGS) entry which is preliminary data.</text>
</comment>
<feature type="transmembrane region" description="Helical" evidence="1">
    <location>
        <begin position="32"/>
        <end position="50"/>
    </location>
</feature>
<evidence type="ECO:0000313" key="3">
    <source>
        <dbReference type="Proteomes" id="UP000019249"/>
    </source>
</evidence>
<keyword evidence="1" id="KW-0472">Membrane</keyword>
<accession>A0ABP3B1V5</accession>
<feature type="transmembrane region" description="Helical" evidence="1">
    <location>
        <begin position="7"/>
        <end position="26"/>
    </location>
</feature>
<dbReference type="EMBL" id="AODF01000001">
    <property type="protein sequence ID" value="EUJ33924.1"/>
    <property type="molecule type" value="Genomic_DNA"/>
</dbReference>
<organism evidence="2 3">
    <name type="scientific">Listeria floridensis FSL S10-1187</name>
    <dbReference type="NCBI Taxonomy" id="1265817"/>
    <lineage>
        <taxon>Bacteria</taxon>
        <taxon>Bacillati</taxon>
        <taxon>Bacillota</taxon>
        <taxon>Bacilli</taxon>
        <taxon>Bacillales</taxon>
        <taxon>Listeriaceae</taxon>
        <taxon>Listeria</taxon>
    </lineage>
</organism>
<feature type="transmembrane region" description="Helical" evidence="1">
    <location>
        <begin position="66"/>
        <end position="83"/>
    </location>
</feature>
<proteinExistence type="predicted"/>
<evidence type="ECO:0000256" key="1">
    <source>
        <dbReference type="SAM" id="Phobius"/>
    </source>
</evidence>
<reference evidence="2 3" key="1">
    <citation type="journal article" date="2014" name="Int. J. Syst. Evol. Microbiol.">
        <title>Listeria floridensis sp. nov., Listeria aquatica sp. nov., Listeria cornellensis sp. nov., Listeria riparia sp. nov. and Listeria grandensis sp. nov., from agricultural and natural environments.</title>
        <authorList>
            <person name="den Bakker H.C."/>
            <person name="Warchocki S."/>
            <person name="Wright E.M."/>
            <person name="Allred A.F."/>
            <person name="Ahlstrom C."/>
            <person name="Manuel C.S."/>
            <person name="Stasiewicz M.J."/>
            <person name="Burrell A."/>
            <person name="Roof S."/>
            <person name="Strawn L."/>
            <person name="Fortes E.D."/>
            <person name="Nightingale K.K."/>
            <person name="Kephart D."/>
            <person name="Wiedmann M."/>
        </authorList>
    </citation>
    <scope>NUCLEOTIDE SEQUENCE [LARGE SCALE GENOMIC DNA]</scope>
    <source>
        <strain evidence="2 3">FSL S10-1187</strain>
    </source>
</reference>
<protein>
    <submittedName>
        <fullName evidence="2">Uncharacterized protein</fullName>
    </submittedName>
</protein>
<dbReference type="RefSeq" id="WP_036095905.1">
    <property type="nucleotide sequence ID" value="NZ_AODF01000001.1"/>
</dbReference>